<evidence type="ECO:0000313" key="3">
    <source>
        <dbReference type="Proteomes" id="UP000315295"/>
    </source>
</evidence>
<accession>A0A540M8H4</accession>
<keyword evidence="3" id="KW-1185">Reference proteome</keyword>
<reference evidence="2 3" key="1">
    <citation type="journal article" date="2019" name="G3 (Bethesda)">
        <title>Sequencing of a Wild Apple (Malus baccata) Genome Unravels the Differences Between Cultivated and Wild Apple Species Regarding Disease Resistance and Cold Tolerance.</title>
        <authorList>
            <person name="Chen X."/>
        </authorList>
    </citation>
    <scope>NUCLEOTIDE SEQUENCE [LARGE SCALE GENOMIC DNA]</scope>
    <source>
        <strain evidence="3">cv. Shandingzi</strain>
        <tissue evidence="2">Leaves</tissue>
    </source>
</reference>
<dbReference type="Proteomes" id="UP000315295">
    <property type="component" value="Unassembled WGS sequence"/>
</dbReference>
<protein>
    <submittedName>
        <fullName evidence="2">Uncharacterized protein</fullName>
    </submittedName>
</protein>
<dbReference type="EMBL" id="VIEB01000327">
    <property type="protein sequence ID" value="TQD95054.1"/>
    <property type="molecule type" value="Genomic_DNA"/>
</dbReference>
<name>A0A540M8H4_MALBA</name>
<proteinExistence type="predicted"/>
<comment type="caution">
    <text evidence="2">The sequence shown here is derived from an EMBL/GenBank/DDBJ whole genome shotgun (WGS) entry which is preliminary data.</text>
</comment>
<feature type="region of interest" description="Disordered" evidence="1">
    <location>
        <begin position="113"/>
        <end position="143"/>
    </location>
</feature>
<evidence type="ECO:0000256" key="1">
    <source>
        <dbReference type="SAM" id="MobiDB-lite"/>
    </source>
</evidence>
<organism evidence="2 3">
    <name type="scientific">Malus baccata</name>
    <name type="common">Siberian crab apple</name>
    <name type="synonym">Pyrus baccata</name>
    <dbReference type="NCBI Taxonomy" id="106549"/>
    <lineage>
        <taxon>Eukaryota</taxon>
        <taxon>Viridiplantae</taxon>
        <taxon>Streptophyta</taxon>
        <taxon>Embryophyta</taxon>
        <taxon>Tracheophyta</taxon>
        <taxon>Spermatophyta</taxon>
        <taxon>Magnoliopsida</taxon>
        <taxon>eudicotyledons</taxon>
        <taxon>Gunneridae</taxon>
        <taxon>Pentapetalae</taxon>
        <taxon>rosids</taxon>
        <taxon>fabids</taxon>
        <taxon>Rosales</taxon>
        <taxon>Rosaceae</taxon>
        <taxon>Amygdaloideae</taxon>
        <taxon>Maleae</taxon>
        <taxon>Malus</taxon>
    </lineage>
</organism>
<gene>
    <name evidence="2" type="ORF">C1H46_019322</name>
</gene>
<sequence length="143" mass="15644">MVKTHKINGTCQKNPSHALRQASSRIDDTLQLNPLHYLLRSSLEVEIFPNIPNHGLYIVSVEQDLAAEKSVAAPAASKSQVVTCPRLLPSLLLQEFTLDAGVQVQVAYMRPGENGGPATLHKKKRSKNGVVSTGDGLRFHRPQ</sequence>
<evidence type="ECO:0000313" key="2">
    <source>
        <dbReference type="EMBL" id="TQD95054.1"/>
    </source>
</evidence>
<dbReference type="AlphaFoldDB" id="A0A540M8H4"/>